<organism evidence="1">
    <name type="scientific">Salmonella enterica subsp. enterica serovar Karamoja</name>
    <dbReference type="NCBI Taxonomy" id="2500153"/>
    <lineage>
        <taxon>Bacteria</taxon>
        <taxon>Pseudomonadati</taxon>
        <taxon>Pseudomonadota</taxon>
        <taxon>Gammaproteobacteria</taxon>
        <taxon>Enterobacterales</taxon>
        <taxon>Enterobacteriaceae</taxon>
        <taxon>Salmonella</taxon>
    </lineage>
</organism>
<dbReference type="InterPro" id="IPR031817">
    <property type="entry name" value="DotD"/>
</dbReference>
<dbReference type="Pfam" id="PF16816">
    <property type="entry name" value="DotD"/>
    <property type="match status" value="1"/>
</dbReference>
<dbReference type="InterPro" id="IPR038140">
    <property type="entry name" value="DotD_sf"/>
</dbReference>
<evidence type="ECO:0008006" key="2">
    <source>
        <dbReference type="Google" id="ProtNLM"/>
    </source>
</evidence>
<dbReference type="EMBL" id="CP034699">
    <property type="protein sequence ID" value="AZT44373.1"/>
    <property type="molecule type" value="Genomic_DNA"/>
</dbReference>
<reference evidence="1" key="1">
    <citation type="submission" date="2018-12" db="EMBL/GenBank/DDBJ databases">
        <title>Complete genome sequences of twenty non-typhoidal Salmonella isolates from Rwanda.</title>
        <authorList>
            <person name="Byukusenge M."/>
            <person name="Li L."/>
            <person name="Subhashinie K."/>
            <person name="Nzayirambaho M."/>
            <person name="Kuchipudi S.V."/>
            <person name="Jayarao B.M."/>
        </authorList>
    </citation>
    <scope>NUCLEOTIDE SEQUENCE</scope>
    <source>
        <strain evidence="1">RSE40</strain>
        <plasmid evidence="1">pRSE40</plasmid>
    </source>
</reference>
<geneLocation type="plasmid" evidence="1">
    <name>pRSE40</name>
</geneLocation>
<evidence type="ECO:0000313" key="1">
    <source>
        <dbReference type="EMBL" id="AZT44373.1"/>
    </source>
</evidence>
<dbReference type="AlphaFoldDB" id="A0A3Q9MXB5"/>
<dbReference type="RefSeq" id="WP_168445614.1">
    <property type="nucleotide sequence ID" value="NZ_CP034699.1"/>
</dbReference>
<dbReference type="PROSITE" id="PS51257">
    <property type="entry name" value="PROKAR_LIPOPROTEIN"/>
    <property type="match status" value="1"/>
</dbReference>
<protein>
    <recommendedName>
        <fullName evidence="2">DotD/TraH family lipoprotein</fullName>
    </recommendedName>
</protein>
<name>A0A3Q9MXB5_SALET</name>
<keyword evidence="1" id="KW-0614">Plasmid</keyword>
<dbReference type="Gene3D" id="3.55.50.60">
    <property type="entry name" value="DotD protein"/>
    <property type="match status" value="1"/>
</dbReference>
<accession>A0A3Q9MXB5</accession>
<sequence>MKSTTPTGLASATALVLLLSGCQTPPPSQVSCTPAPPLPASTQKQIQNLQLHNQLLQQSGAINTKAFTLPATLTANSRRVTIQWDGDAVELLSTLARQRGLEFVYTGVRLPLPVDVNVKDMTFENLLSLLRVQIGWRAKLVQDGVELRLYFTVPDKGGRVA</sequence>
<proteinExistence type="predicted"/>
<gene>
    <name evidence="1" type="ORF">EL007_24240</name>
</gene>